<comment type="caution">
    <text evidence="1">The sequence shown here is derived from an EMBL/GenBank/DDBJ whole genome shotgun (WGS) entry which is preliminary data.</text>
</comment>
<reference evidence="1" key="1">
    <citation type="submission" date="2022-06" db="EMBL/GenBank/DDBJ databases">
        <title>Lutimaribacter sp. EGI FJ00013, a novel bacterium isolated from a salt lake sediment enrichment.</title>
        <authorList>
            <person name="Gao L."/>
            <person name="Fang B.-Z."/>
            <person name="Li W.-J."/>
        </authorList>
    </citation>
    <scope>NUCLEOTIDE SEQUENCE</scope>
    <source>
        <strain evidence="1">EGI FJ00013</strain>
    </source>
</reference>
<evidence type="ECO:0000313" key="2">
    <source>
        <dbReference type="Proteomes" id="UP001203036"/>
    </source>
</evidence>
<keyword evidence="2" id="KW-1185">Reference proteome</keyword>
<dbReference type="Proteomes" id="UP001203036">
    <property type="component" value="Unassembled WGS sequence"/>
</dbReference>
<accession>A0ACC5ZV78</accession>
<proteinExistence type="predicted"/>
<gene>
    <name evidence="1" type="ORF">M8744_05865</name>
</gene>
<organism evidence="1 2">
    <name type="scientific">Lutimaribacter degradans</name>
    <dbReference type="NCBI Taxonomy" id="2945989"/>
    <lineage>
        <taxon>Bacteria</taxon>
        <taxon>Pseudomonadati</taxon>
        <taxon>Pseudomonadota</taxon>
        <taxon>Alphaproteobacteria</taxon>
        <taxon>Rhodobacterales</taxon>
        <taxon>Roseobacteraceae</taxon>
        <taxon>Lutimaribacter</taxon>
    </lineage>
</organism>
<protein>
    <submittedName>
        <fullName evidence="1">TRAP transporter substrate-binding protein</fullName>
    </submittedName>
</protein>
<name>A0ACC5ZV78_9RHOB</name>
<dbReference type="EMBL" id="JAMQGO010000002">
    <property type="protein sequence ID" value="MCM2561666.1"/>
    <property type="molecule type" value="Genomic_DNA"/>
</dbReference>
<evidence type="ECO:0000313" key="1">
    <source>
        <dbReference type="EMBL" id="MCM2561666.1"/>
    </source>
</evidence>
<sequence>MWAPIAAADEIVARLSYHWAPKHHSAIYSQEFADRVNARGEGKIRIETFPSGQLFGIREIMGALTSGSVQLGGVVGTVSFPPVNRNYNVEALPGVFEDFGHLRKFFRETEVGQEVWNDVLNRTRTKFLAYNPTGPFMTFTSQRPLTSTESYEGLKARYLSGVERPRWTALGADAVSMPTGEVYTALQNGMIDTFATVPSAIKAYSWWDHVKYAELPHQFYADSFIMANQAWFDGLPEDVQQLLIEVGEEISEESTASIMEFSDKVLEEFVAMGGQVNTLSEEAQAEFERINREEVFPGLSEMIDPEVLDAALEFSSQ</sequence>